<accession>A0A819YCR9</accession>
<dbReference type="Pfam" id="PF13843">
    <property type="entry name" value="DDE_Tnp_1_7"/>
    <property type="match status" value="1"/>
</dbReference>
<feature type="domain" description="PiggyBac transposable element-derived protein" evidence="2">
    <location>
        <begin position="181"/>
        <end position="267"/>
    </location>
</feature>
<sequence length="290" mass="33495">MPSDKQSNRNQPKHWHECTGNFDEESNKTDDELGNDAEESKVTGDIQDNSDDPERDAATDQDSGDESETSYVVTENSSDDEPPKRRRRCQQEVQRPEFKTFIARSGRPWATEETPIQKLLLANIIRQRHGVGRQIADIQTVKEAFQLFMTPGITYLRLRETNRHAQILNEDLSDLLSIVNGRPIFRGTISKNRSKHLLQFCRFDNKTTRENRFQEDKLAAIRDLWMMFLAQLRICYIPGKSLTVDEQLTPTRGRCCFRQCIPSKPGNAELVEDIHAEEKLKDGQWHSFST</sequence>
<proteinExistence type="predicted"/>
<protein>
    <recommendedName>
        <fullName evidence="2">PiggyBac transposable element-derived protein domain-containing protein</fullName>
    </recommendedName>
</protein>
<evidence type="ECO:0000313" key="3">
    <source>
        <dbReference type="EMBL" id="CAF4156598.1"/>
    </source>
</evidence>
<name>A0A819YCR9_9BILA</name>
<organism evidence="3 4">
    <name type="scientific">Rotaria magnacalcarata</name>
    <dbReference type="NCBI Taxonomy" id="392030"/>
    <lineage>
        <taxon>Eukaryota</taxon>
        <taxon>Metazoa</taxon>
        <taxon>Spiralia</taxon>
        <taxon>Gnathifera</taxon>
        <taxon>Rotifera</taxon>
        <taxon>Eurotatoria</taxon>
        <taxon>Bdelloidea</taxon>
        <taxon>Philodinida</taxon>
        <taxon>Philodinidae</taxon>
        <taxon>Rotaria</taxon>
    </lineage>
</organism>
<dbReference type="PANTHER" id="PTHR46599">
    <property type="entry name" value="PIGGYBAC TRANSPOSABLE ELEMENT-DERIVED PROTEIN 4"/>
    <property type="match status" value="1"/>
</dbReference>
<dbReference type="Proteomes" id="UP000663842">
    <property type="component" value="Unassembled WGS sequence"/>
</dbReference>
<reference evidence="3" key="1">
    <citation type="submission" date="2021-02" db="EMBL/GenBank/DDBJ databases">
        <authorList>
            <person name="Nowell W R."/>
        </authorList>
    </citation>
    <scope>NUCLEOTIDE SEQUENCE</scope>
</reference>
<evidence type="ECO:0000256" key="1">
    <source>
        <dbReference type="SAM" id="MobiDB-lite"/>
    </source>
</evidence>
<evidence type="ECO:0000259" key="2">
    <source>
        <dbReference type="Pfam" id="PF13843"/>
    </source>
</evidence>
<evidence type="ECO:0000313" key="4">
    <source>
        <dbReference type="Proteomes" id="UP000663842"/>
    </source>
</evidence>
<gene>
    <name evidence="3" type="ORF">UXM345_LOCUS25440</name>
</gene>
<dbReference type="PANTHER" id="PTHR46599:SF6">
    <property type="entry name" value="DUAL SPECIFICITY PHOSPHATASE 26"/>
    <property type="match status" value="1"/>
</dbReference>
<comment type="caution">
    <text evidence="3">The sequence shown here is derived from an EMBL/GenBank/DDBJ whole genome shotgun (WGS) entry which is preliminary data.</text>
</comment>
<dbReference type="InterPro" id="IPR029526">
    <property type="entry name" value="PGBD"/>
</dbReference>
<feature type="region of interest" description="Disordered" evidence="1">
    <location>
        <begin position="1"/>
        <end position="93"/>
    </location>
</feature>
<dbReference type="AlphaFoldDB" id="A0A819YCR9"/>
<dbReference type="EMBL" id="CAJOBF010004895">
    <property type="protein sequence ID" value="CAF4156598.1"/>
    <property type="molecule type" value="Genomic_DNA"/>
</dbReference>
<feature type="compositionally biased region" description="Polar residues" evidence="1">
    <location>
        <begin position="1"/>
        <end position="10"/>
    </location>
</feature>